<name>A0A0F9G870_9ZZZZ</name>
<comment type="caution">
    <text evidence="1">The sequence shown here is derived from an EMBL/GenBank/DDBJ whole genome shotgun (WGS) entry which is preliminary data.</text>
</comment>
<sequence length="156" mass="17882">MKYTQYIFVIFLIILSTNKISFARGKIVDYFLNNPNAWNDTKRITHSTPTKVVIEDGLEGLVFNLTYLTEGDEVALIFLETKEVKKLKYEGFCDAGAKLLPGRNRIVSVITKNYGKRTIFHYKFILQRNINDVPVKTYNDGDAVLESKYDGSMPVE</sequence>
<feature type="non-terminal residue" evidence="1">
    <location>
        <position position="156"/>
    </location>
</feature>
<dbReference type="EMBL" id="LAZR01027445">
    <property type="protein sequence ID" value="KKL65710.1"/>
    <property type="molecule type" value="Genomic_DNA"/>
</dbReference>
<gene>
    <name evidence="1" type="ORF">LCGC14_2152250</name>
</gene>
<reference evidence="1" key="1">
    <citation type="journal article" date="2015" name="Nature">
        <title>Complex archaea that bridge the gap between prokaryotes and eukaryotes.</title>
        <authorList>
            <person name="Spang A."/>
            <person name="Saw J.H."/>
            <person name="Jorgensen S.L."/>
            <person name="Zaremba-Niedzwiedzka K."/>
            <person name="Martijn J."/>
            <person name="Lind A.E."/>
            <person name="van Eijk R."/>
            <person name="Schleper C."/>
            <person name="Guy L."/>
            <person name="Ettema T.J."/>
        </authorList>
    </citation>
    <scope>NUCLEOTIDE SEQUENCE</scope>
</reference>
<protein>
    <submittedName>
        <fullName evidence="1">Uncharacterized protein</fullName>
    </submittedName>
</protein>
<organism evidence="1">
    <name type="scientific">marine sediment metagenome</name>
    <dbReference type="NCBI Taxonomy" id="412755"/>
    <lineage>
        <taxon>unclassified sequences</taxon>
        <taxon>metagenomes</taxon>
        <taxon>ecological metagenomes</taxon>
    </lineage>
</organism>
<evidence type="ECO:0000313" key="1">
    <source>
        <dbReference type="EMBL" id="KKL65710.1"/>
    </source>
</evidence>
<dbReference type="AlphaFoldDB" id="A0A0F9G870"/>
<accession>A0A0F9G870</accession>
<proteinExistence type="predicted"/>